<evidence type="ECO:0000256" key="3">
    <source>
        <dbReference type="ARBA" id="ARBA00022692"/>
    </source>
</evidence>
<dbReference type="InterPro" id="IPR002401">
    <property type="entry name" value="Cyt_P450_E_grp-I"/>
</dbReference>
<keyword evidence="5 8" id="KW-0560">Oxidoreductase</keyword>
<dbReference type="Proteomes" id="UP000775213">
    <property type="component" value="Unassembled WGS sequence"/>
</dbReference>
<dbReference type="InterPro" id="IPR036396">
    <property type="entry name" value="Cyt_P450_sf"/>
</dbReference>
<keyword evidence="7 8" id="KW-0349">Heme</keyword>
<dbReference type="SUPFAM" id="SSF48264">
    <property type="entry name" value="Cytochrome P450"/>
    <property type="match status" value="1"/>
</dbReference>
<evidence type="ECO:0000256" key="6">
    <source>
        <dbReference type="ARBA" id="ARBA00023136"/>
    </source>
</evidence>
<evidence type="ECO:0000256" key="8">
    <source>
        <dbReference type="RuleBase" id="RU000461"/>
    </source>
</evidence>
<keyword evidence="7 8" id="KW-0479">Metal-binding</keyword>
<evidence type="ECO:0000256" key="2">
    <source>
        <dbReference type="ARBA" id="ARBA00010617"/>
    </source>
</evidence>
<keyword evidence="6" id="KW-0472">Membrane</keyword>
<dbReference type="PANTHER" id="PTHR47956">
    <property type="entry name" value="CYTOCHROME P450 71B11-RELATED"/>
    <property type="match status" value="1"/>
</dbReference>
<organism evidence="9 10">
    <name type="scientific">Dendrobium chrysotoxum</name>
    <name type="common">Orchid</name>
    <dbReference type="NCBI Taxonomy" id="161865"/>
    <lineage>
        <taxon>Eukaryota</taxon>
        <taxon>Viridiplantae</taxon>
        <taxon>Streptophyta</taxon>
        <taxon>Embryophyta</taxon>
        <taxon>Tracheophyta</taxon>
        <taxon>Spermatophyta</taxon>
        <taxon>Magnoliopsida</taxon>
        <taxon>Liliopsida</taxon>
        <taxon>Asparagales</taxon>
        <taxon>Orchidaceae</taxon>
        <taxon>Epidendroideae</taxon>
        <taxon>Malaxideae</taxon>
        <taxon>Dendrobiinae</taxon>
        <taxon>Dendrobium</taxon>
    </lineage>
</organism>
<dbReference type="Gene3D" id="1.10.630.10">
    <property type="entry name" value="Cytochrome P450"/>
    <property type="match status" value="1"/>
</dbReference>
<reference evidence="9 10" key="1">
    <citation type="journal article" date="2021" name="Hortic Res">
        <title>Chromosome-scale assembly of the Dendrobium chrysotoxum genome enhances the understanding of orchid evolution.</title>
        <authorList>
            <person name="Zhang Y."/>
            <person name="Zhang G.Q."/>
            <person name="Zhang D."/>
            <person name="Liu X.D."/>
            <person name="Xu X.Y."/>
            <person name="Sun W.H."/>
            <person name="Yu X."/>
            <person name="Zhu X."/>
            <person name="Wang Z.W."/>
            <person name="Zhao X."/>
            <person name="Zhong W.Y."/>
            <person name="Chen H."/>
            <person name="Yin W.L."/>
            <person name="Huang T."/>
            <person name="Niu S.C."/>
            <person name="Liu Z.J."/>
        </authorList>
    </citation>
    <scope>NUCLEOTIDE SEQUENCE [LARGE SCALE GENOMIC DNA]</scope>
    <source>
        <strain evidence="9">Lindl</strain>
    </source>
</reference>
<feature type="binding site" description="axial binding residue" evidence="7">
    <location>
        <position position="82"/>
    </location>
    <ligand>
        <name>heme</name>
        <dbReference type="ChEBI" id="CHEBI:30413"/>
    </ligand>
    <ligandPart>
        <name>Fe</name>
        <dbReference type="ChEBI" id="CHEBI:18248"/>
    </ligandPart>
</feature>
<keyword evidence="8" id="KW-0503">Monooxygenase</keyword>
<dbReference type="GO" id="GO:0016020">
    <property type="term" value="C:membrane"/>
    <property type="evidence" value="ECO:0007669"/>
    <property type="project" value="UniProtKB-SubCell"/>
</dbReference>
<evidence type="ECO:0000256" key="1">
    <source>
        <dbReference type="ARBA" id="ARBA00004167"/>
    </source>
</evidence>
<comment type="caution">
    <text evidence="9">The sequence shown here is derived from an EMBL/GenBank/DDBJ whole genome shotgun (WGS) entry which is preliminary data.</text>
</comment>
<accession>A0AAV7GV16</accession>
<keyword evidence="3" id="KW-0812">Transmembrane</keyword>
<dbReference type="PROSITE" id="PS00086">
    <property type="entry name" value="CYTOCHROME_P450"/>
    <property type="match status" value="1"/>
</dbReference>
<evidence type="ECO:0000313" key="9">
    <source>
        <dbReference type="EMBL" id="KAH0459379.1"/>
    </source>
</evidence>
<comment type="similarity">
    <text evidence="2 8">Belongs to the cytochrome P450 family.</text>
</comment>
<dbReference type="InterPro" id="IPR017972">
    <property type="entry name" value="Cyt_P450_CS"/>
</dbReference>
<dbReference type="GO" id="GO:0020037">
    <property type="term" value="F:heme binding"/>
    <property type="evidence" value="ECO:0007669"/>
    <property type="project" value="InterPro"/>
</dbReference>
<keyword evidence="10" id="KW-1185">Reference proteome</keyword>
<evidence type="ECO:0000313" key="10">
    <source>
        <dbReference type="Proteomes" id="UP000775213"/>
    </source>
</evidence>
<dbReference type="InterPro" id="IPR001128">
    <property type="entry name" value="Cyt_P450"/>
</dbReference>
<dbReference type="GO" id="GO:0016705">
    <property type="term" value="F:oxidoreductase activity, acting on paired donors, with incorporation or reduction of molecular oxygen"/>
    <property type="evidence" value="ECO:0007669"/>
    <property type="project" value="InterPro"/>
</dbReference>
<keyword evidence="7 8" id="KW-0408">Iron</keyword>
<keyword evidence="4" id="KW-1133">Transmembrane helix</keyword>
<dbReference type="GO" id="GO:0004497">
    <property type="term" value="F:monooxygenase activity"/>
    <property type="evidence" value="ECO:0007669"/>
    <property type="project" value="UniProtKB-KW"/>
</dbReference>
<dbReference type="GO" id="GO:0005506">
    <property type="term" value="F:iron ion binding"/>
    <property type="evidence" value="ECO:0007669"/>
    <property type="project" value="InterPro"/>
</dbReference>
<name>A0AAV7GV16_DENCH</name>
<comment type="subcellular location">
    <subcellularLocation>
        <location evidence="1">Membrane</location>
        <topology evidence="1">Single-pass membrane protein</topology>
    </subcellularLocation>
</comment>
<dbReference type="EMBL" id="JAGFBR010000011">
    <property type="protein sequence ID" value="KAH0459379.1"/>
    <property type="molecule type" value="Genomic_DNA"/>
</dbReference>
<dbReference type="PRINTS" id="PR00463">
    <property type="entry name" value="EP450I"/>
</dbReference>
<sequence length="126" mass="14929">MDYIKEVIRERLRMHPPIPTLVPKEAMNVTELEGYEQVFINVWMMSRDPVYWEKLEEFWPERFLNSNRNFEFTPFGSGRRRCLGINFSTLTIECVLSKLLLSIDWGVLNENKNEVHDKSEAFGINS</sequence>
<gene>
    <name evidence="9" type="ORF">IEQ34_012193</name>
</gene>
<evidence type="ECO:0008006" key="11">
    <source>
        <dbReference type="Google" id="ProtNLM"/>
    </source>
</evidence>
<evidence type="ECO:0000256" key="7">
    <source>
        <dbReference type="PIRSR" id="PIRSR602401-1"/>
    </source>
</evidence>
<protein>
    <recommendedName>
        <fullName evidence="11">Cytochrome P450</fullName>
    </recommendedName>
</protein>
<evidence type="ECO:0000256" key="5">
    <source>
        <dbReference type="ARBA" id="ARBA00023002"/>
    </source>
</evidence>
<proteinExistence type="inferred from homology"/>
<dbReference type="AlphaFoldDB" id="A0AAV7GV16"/>
<comment type="cofactor">
    <cofactor evidence="7">
        <name>heme</name>
        <dbReference type="ChEBI" id="CHEBI:30413"/>
    </cofactor>
</comment>
<dbReference type="Pfam" id="PF00067">
    <property type="entry name" value="p450"/>
    <property type="match status" value="1"/>
</dbReference>
<dbReference type="InterPro" id="IPR050193">
    <property type="entry name" value="Cytochrome_P450_71"/>
</dbReference>
<evidence type="ECO:0000256" key="4">
    <source>
        <dbReference type="ARBA" id="ARBA00022989"/>
    </source>
</evidence>